<organism evidence="3 4">
    <name type="scientific">Rhododendron williamsianum</name>
    <dbReference type="NCBI Taxonomy" id="262921"/>
    <lineage>
        <taxon>Eukaryota</taxon>
        <taxon>Viridiplantae</taxon>
        <taxon>Streptophyta</taxon>
        <taxon>Embryophyta</taxon>
        <taxon>Tracheophyta</taxon>
        <taxon>Spermatophyta</taxon>
        <taxon>Magnoliopsida</taxon>
        <taxon>eudicotyledons</taxon>
        <taxon>Gunneridae</taxon>
        <taxon>Pentapetalae</taxon>
        <taxon>asterids</taxon>
        <taxon>Ericales</taxon>
        <taxon>Ericaceae</taxon>
        <taxon>Ericoideae</taxon>
        <taxon>Rhodoreae</taxon>
        <taxon>Rhododendron</taxon>
    </lineage>
</organism>
<proteinExistence type="predicted"/>
<name>A0A6A4KLW4_9ERIC</name>
<dbReference type="OrthoDB" id="1691503at2759"/>
<reference evidence="3 4" key="1">
    <citation type="journal article" date="2019" name="Genome Biol. Evol.">
        <title>The Rhododendron genome and chromosomal organization provide insight into shared whole-genome duplications across the heath family (Ericaceae).</title>
        <authorList>
            <person name="Soza V.L."/>
            <person name="Lindsley D."/>
            <person name="Waalkes A."/>
            <person name="Ramage E."/>
            <person name="Patwardhan R.P."/>
            <person name="Burton J.N."/>
            <person name="Adey A."/>
            <person name="Kumar A."/>
            <person name="Qiu R."/>
            <person name="Shendure J."/>
            <person name="Hall B."/>
        </authorList>
    </citation>
    <scope>NUCLEOTIDE SEQUENCE [LARGE SCALE GENOMIC DNA]</scope>
    <source>
        <strain evidence="3">RSF 1966-606</strain>
    </source>
</reference>
<evidence type="ECO:0000259" key="2">
    <source>
        <dbReference type="Pfam" id="PF23247"/>
    </source>
</evidence>
<dbReference type="Proteomes" id="UP000428333">
    <property type="component" value="Linkage Group LG13"/>
</dbReference>
<evidence type="ECO:0000256" key="1">
    <source>
        <dbReference type="ARBA" id="ARBA00022821"/>
    </source>
</evidence>
<protein>
    <recommendedName>
        <fullName evidence="2">Disease resistance protein At4g27190-like leucine-rich repeats domain-containing protein</fullName>
    </recommendedName>
</protein>
<evidence type="ECO:0000313" key="3">
    <source>
        <dbReference type="EMBL" id="KAE9446805.1"/>
    </source>
</evidence>
<comment type="caution">
    <text evidence="3">The sequence shown here is derived from an EMBL/GenBank/DDBJ whole genome shotgun (WGS) entry which is preliminary data.</text>
</comment>
<dbReference type="Gene3D" id="3.80.10.10">
    <property type="entry name" value="Ribonuclease Inhibitor"/>
    <property type="match status" value="1"/>
</dbReference>
<dbReference type="SUPFAM" id="SSF52047">
    <property type="entry name" value="RNI-like"/>
    <property type="match status" value="1"/>
</dbReference>
<dbReference type="Pfam" id="PF23247">
    <property type="entry name" value="LRR_RPS2"/>
    <property type="match status" value="1"/>
</dbReference>
<keyword evidence="1" id="KW-0611">Plant defense</keyword>
<keyword evidence="4" id="KW-1185">Reference proteome</keyword>
<feature type="non-terminal residue" evidence="3">
    <location>
        <position position="1"/>
    </location>
</feature>
<dbReference type="AlphaFoldDB" id="A0A6A4KLW4"/>
<dbReference type="InterPro" id="IPR050905">
    <property type="entry name" value="Plant_NBS-LRR"/>
</dbReference>
<dbReference type="EMBL" id="QEFC01003724">
    <property type="protein sequence ID" value="KAE9446805.1"/>
    <property type="molecule type" value="Genomic_DNA"/>
</dbReference>
<dbReference type="PANTHER" id="PTHR33463:SF209">
    <property type="entry name" value="DISEASE RESISTANCE PROTEIN RPS2-LIKE"/>
    <property type="match status" value="1"/>
</dbReference>
<accession>A0A6A4KLW4</accession>
<evidence type="ECO:0000313" key="4">
    <source>
        <dbReference type="Proteomes" id="UP000428333"/>
    </source>
</evidence>
<dbReference type="PANTHER" id="PTHR33463">
    <property type="entry name" value="NB-ARC DOMAIN-CONTAINING PROTEIN-RELATED"/>
    <property type="match status" value="1"/>
</dbReference>
<dbReference type="InterPro" id="IPR032675">
    <property type="entry name" value="LRR_dom_sf"/>
</dbReference>
<sequence length="157" mass="17403">MNGIQSCLIEGCDAIETIVESTKLGSILKGPLQPGSLTKLKTLVLTGCQTLVKVFPPGSIQYLCEIQCLEIEKCDEIEEVISESDAHGNLRVLPKLKKMFLQDMRNLSSICAIETLEWPSLEELKILNCPGLSILLCIIKRTKNDFRNYVSSGNVTF</sequence>
<dbReference type="InterPro" id="IPR057135">
    <property type="entry name" value="At4g27190-like_LRR"/>
</dbReference>
<feature type="domain" description="Disease resistance protein At4g27190-like leucine-rich repeats" evidence="2">
    <location>
        <begin position="20"/>
        <end position="136"/>
    </location>
</feature>
<gene>
    <name evidence="3" type="ORF">C3L33_21296</name>
</gene>